<dbReference type="Pfam" id="PF14478">
    <property type="entry name" value="DUF4430"/>
    <property type="match status" value="1"/>
</dbReference>
<name>A0A840IID0_9ACTN</name>
<feature type="chain" id="PRO_5038732219" description="Transcobalamin-like C-terminal domain-containing protein" evidence="1">
    <location>
        <begin position="29"/>
        <end position="317"/>
    </location>
</feature>
<reference evidence="3 4" key="1">
    <citation type="submission" date="2020-08" db="EMBL/GenBank/DDBJ databases">
        <title>Genomic Encyclopedia of Archaeal and Bacterial Type Strains, Phase II (KMG-II): from individual species to whole genera.</title>
        <authorList>
            <person name="Goeker M."/>
        </authorList>
    </citation>
    <scope>NUCLEOTIDE SEQUENCE [LARGE SCALE GENOMIC DNA]</scope>
    <source>
        <strain evidence="3 4">DSM 23288</strain>
    </source>
</reference>
<dbReference type="AlphaFoldDB" id="A0A840IID0"/>
<feature type="domain" description="Transcobalamin-like C-terminal" evidence="2">
    <location>
        <begin position="66"/>
        <end position="133"/>
    </location>
</feature>
<feature type="signal peptide" evidence="1">
    <location>
        <begin position="1"/>
        <end position="28"/>
    </location>
</feature>
<evidence type="ECO:0000259" key="2">
    <source>
        <dbReference type="Pfam" id="PF14478"/>
    </source>
</evidence>
<dbReference type="EMBL" id="JACHNU010000008">
    <property type="protein sequence ID" value="MBB4664742.1"/>
    <property type="molecule type" value="Genomic_DNA"/>
</dbReference>
<gene>
    <name evidence="3" type="ORF">BDZ31_004357</name>
</gene>
<dbReference type="Proteomes" id="UP000585272">
    <property type="component" value="Unassembled WGS sequence"/>
</dbReference>
<sequence length="317" mass="33652">MSGARLAVRLRAPLRGACAAALAAVALAGCGLGAGEKSGDARILVTRDFGARTLGAQIEQNIPESETAMRLTERAFDVRTTYGGKFVQSIDGLAGGGSGGKADWFYWVNGIVGEESAADFELHGGDRVWWDYHDWSGSQNVNAVVGQFPEPFAHGAEGKRYPVVIQCAKDSEEICQQVSQQLSDVGTKASRQTLGTNVETEVLRVMVGRWQDLRRDQALRLIDKGPTSSGVFARFDEDGRTLELLDAQGRTARAVGAGAGLVAAVKLGEQVPTWTVTGTDLDGVAAAADALVPQRLRQRFALATDPAGDDVGLPLLR</sequence>
<evidence type="ECO:0000313" key="3">
    <source>
        <dbReference type="EMBL" id="MBB4664742.1"/>
    </source>
</evidence>
<dbReference type="InterPro" id="IPR027954">
    <property type="entry name" value="Transcobalamin-like_C"/>
</dbReference>
<dbReference type="RefSeq" id="WP_183345044.1">
    <property type="nucleotide sequence ID" value="NZ_JACHNU010000008.1"/>
</dbReference>
<evidence type="ECO:0000256" key="1">
    <source>
        <dbReference type="SAM" id="SignalP"/>
    </source>
</evidence>
<comment type="caution">
    <text evidence="3">The sequence shown here is derived from an EMBL/GenBank/DDBJ whole genome shotgun (WGS) entry which is preliminary data.</text>
</comment>
<accession>A0A840IID0</accession>
<keyword evidence="4" id="KW-1185">Reference proteome</keyword>
<dbReference type="PROSITE" id="PS51257">
    <property type="entry name" value="PROKAR_LIPOPROTEIN"/>
    <property type="match status" value="1"/>
</dbReference>
<keyword evidence="1" id="KW-0732">Signal</keyword>
<protein>
    <recommendedName>
        <fullName evidence="2">Transcobalamin-like C-terminal domain-containing protein</fullName>
    </recommendedName>
</protein>
<proteinExistence type="predicted"/>
<organism evidence="3 4">
    <name type="scientific">Conexibacter arvalis</name>
    <dbReference type="NCBI Taxonomy" id="912552"/>
    <lineage>
        <taxon>Bacteria</taxon>
        <taxon>Bacillati</taxon>
        <taxon>Actinomycetota</taxon>
        <taxon>Thermoleophilia</taxon>
        <taxon>Solirubrobacterales</taxon>
        <taxon>Conexibacteraceae</taxon>
        <taxon>Conexibacter</taxon>
    </lineage>
</organism>
<evidence type="ECO:0000313" key="4">
    <source>
        <dbReference type="Proteomes" id="UP000585272"/>
    </source>
</evidence>
<dbReference type="Gene3D" id="2.170.130.30">
    <property type="match status" value="1"/>
</dbReference>